<feature type="transmembrane region" description="Helical" evidence="13">
    <location>
        <begin position="165"/>
        <end position="188"/>
    </location>
</feature>
<dbReference type="GeneID" id="27332624"/>
<dbReference type="PANTHER" id="PTHR32361">
    <property type="entry name" value="FERRIC/CUPRIC REDUCTASE TRANSMEMBRANE COMPONENT"/>
    <property type="match status" value="1"/>
</dbReference>
<feature type="transmembrane region" description="Helical" evidence="13">
    <location>
        <begin position="125"/>
        <end position="145"/>
    </location>
</feature>
<dbReference type="SUPFAM" id="SSF63380">
    <property type="entry name" value="Riboflavin synthase domain-like"/>
    <property type="match status" value="1"/>
</dbReference>
<feature type="transmembrane region" description="Helical" evidence="13">
    <location>
        <begin position="200"/>
        <end position="219"/>
    </location>
</feature>
<dbReference type="CDD" id="cd06186">
    <property type="entry name" value="NOX_Duox_like_FAD_NADP"/>
    <property type="match status" value="1"/>
</dbReference>
<dbReference type="Gene3D" id="3.40.50.80">
    <property type="entry name" value="Nucleotide-binding domain of ferredoxin-NADP reductase (FNR) module"/>
    <property type="match status" value="1"/>
</dbReference>
<evidence type="ECO:0000256" key="1">
    <source>
        <dbReference type="ARBA" id="ARBA00004651"/>
    </source>
</evidence>
<comment type="catalytic activity">
    <reaction evidence="12">
        <text>2 a Fe(II)-siderophore + NADP(+) + H(+) = 2 a Fe(III)-siderophore + NADPH</text>
        <dbReference type="Rhea" id="RHEA:28795"/>
        <dbReference type="Rhea" id="RHEA-COMP:11342"/>
        <dbReference type="Rhea" id="RHEA-COMP:11344"/>
        <dbReference type="ChEBI" id="CHEBI:15378"/>
        <dbReference type="ChEBI" id="CHEBI:29033"/>
        <dbReference type="ChEBI" id="CHEBI:29034"/>
        <dbReference type="ChEBI" id="CHEBI:57783"/>
        <dbReference type="ChEBI" id="CHEBI:58349"/>
        <dbReference type="EC" id="1.16.1.9"/>
    </reaction>
</comment>
<dbReference type="GO" id="GO:0006826">
    <property type="term" value="P:iron ion transport"/>
    <property type="evidence" value="ECO:0007669"/>
    <property type="project" value="UniProtKB-ARBA"/>
</dbReference>
<keyword evidence="7" id="KW-0249">Electron transport</keyword>
<evidence type="ECO:0000256" key="12">
    <source>
        <dbReference type="ARBA" id="ARBA00048483"/>
    </source>
</evidence>
<dbReference type="SUPFAM" id="SSF52343">
    <property type="entry name" value="Ferredoxin reductase-like, C-terminal NADP-linked domain"/>
    <property type="match status" value="1"/>
</dbReference>
<dbReference type="RefSeq" id="XP_016235711.1">
    <property type="nucleotide sequence ID" value="XM_016379884.1"/>
</dbReference>
<feature type="transmembrane region" description="Helical" evidence="13">
    <location>
        <begin position="234"/>
        <end position="254"/>
    </location>
</feature>
<dbReference type="SFLD" id="SFLDG01168">
    <property type="entry name" value="Ferric_reductase_subgroup_(FRE"/>
    <property type="match status" value="1"/>
</dbReference>
<dbReference type="Pfam" id="PF08030">
    <property type="entry name" value="NAD_binding_6"/>
    <property type="match status" value="1"/>
</dbReference>
<accession>A0A0D2BAB3</accession>
<evidence type="ECO:0000256" key="6">
    <source>
        <dbReference type="ARBA" id="ARBA00022692"/>
    </source>
</evidence>
<comment type="subcellular location">
    <subcellularLocation>
        <location evidence="1">Cell membrane</location>
        <topology evidence="1">Multi-pass membrane protein</topology>
    </subcellularLocation>
</comment>
<keyword evidence="11 13" id="KW-0472">Membrane</keyword>
<dbReference type="Pfam" id="PF01794">
    <property type="entry name" value="Ferric_reduct"/>
    <property type="match status" value="1"/>
</dbReference>
<dbReference type="EC" id="1.16.1.9" evidence="3"/>
<keyword evidence="8 13" id="KW-1133">Transmembrane helix</keyword>
<evidence type="ECO:0000256" key="2">
    <source>
        <dbReference type="ARBA" id="ARBA00006278"/>
    </source>
</evidence>
<dbReference type="GO" id="GO:0006879">
    <property type="term" value="P:intracellular iron ion homeostasis"/>
    <property type="evidence" value="ECO:0007669"/>
    <property type="project" value="TreeGrafter"/>
</dbReference>
<dbReference type="InterPro" id="IPR013121">
    <property type="entry name" value="Fe_red_NAD-bd_6"/>
</dbReference>
<evidence type="ECO:0000256" key="11">
    <source>
        <dbReference type="ARBA" id="ARBA00023136"/>
    </source>
</evidence>
<dbReference type="VEuPathDB" id="FungiDB:PV08_05541"/>
<evidence type="ECO:0000256" key="10">
    <source>
        <dbReference type="ARBA" id="ARBA00023065"/>
    </source>
</evidence>
<evidence type="ECO:0000256" key="8">
    <source>
        <dbReference type="ARBA" id="ARBA00022989"/>
    </source>
</evidence>
<keyword evidence="4" id="KW-0813">Transport</keyword>
<evidence type="ECO:0000313" key="15">
    <source>
        <dbReference type="EMBL" id="KIW15495.1"/>
    </source>
</evidence>
<evidence type="ECO:0000256" key="9">
    <source>
        <dbReference type="ARBA" id="ARBA00023002"/>
    </source>
</evidence>
<keyword evidence="10" id="KW-0406">Ion transport</keyword>
<protein>
    <recommendedName>
        <fullName evidence="3">ferric-chelate reductase (NADPH)</fullName>
        <ecNumber evidence="3">1.16.1.9</ecNumber>
    </recommendedName>
</protein>
<evidence type="ECO:0000256" key="4">
    <source>
        <dbReference type="ARBA" id="ARBA00022448"/>
    </source>
</evidence>
<organism evidence="15 16">
    <name type="scientific">Exophiala spinifera</name>
    <dbReference type="NCBI Taxonomy" id="91928"/>
    <lineage>
        <taxon>Eukaryota</taxon>
        <taxon>Fungi</taxon>
        <taxon>Dikarya</taxon>
        <taxon>Ascomycota</taxon>
        <taxon>Pezizomycotina</taxon>
        <taxon>Eurotiomycetes</taxon>
        <taxon>Chaetothyriomycetidae</taxon>
        <taxon>Chaetothyriales</taxon>
        <taxon>Herpotrichiellaceae</taxon>
        <taxon>Exophiala</taxon>
    </lineage>
</organism>
<dbReference type="EMBL" id="KN847495">
    <property type="protein sequence ID" value="KIW15495.1"/>
    <property type="molecule type" value="Genomic_DNA"/>
</dbReference>
<name>A0A0D2BAB3_9EURO</name>
<feature type="transmembrane region" description="Helical" evidence="13">
    <location>
        <begin position="266"/>
        <end position="285"/>
    </location>
</feature>
<keyword evidence="16" id="KW-1185">Reference proteome</keyword>
<dbReference type="SFLD" id="SFLDS00052">
    <property type="entry name" value="Ferric_Reductase_Domain"/>
    <property type="match status" value="1"/>
</dbReference>
<evidence type="ECO:0000256" key="7">
    <source>
        <dbReference type="ARBA" id="ARBA00022982"/>
    </source>
</evidence>
<dbReference type="PROSITE" id="PS51384">
    <property type="entry name" value="FAD_FR"/>
    <property type="match status" value="1"/>
</dbReference>
<evidence type="ECO:0000313" key="16">
    <source>
        <dbReference type="Proteomes" id="UP000053328"/>
    </source>
</evidence>
<dbReference type="InterPro" id="IPR013112">
    <property type="entry name" value="FAD-bd_8"/>
</dbReference>
<dbReference type="InterPro" id="IPR013130">
    <property type="entry name" value="Fe3_Rdtase_TM_dom"/>
</dbReference>
<dbReference type="InterPro" id="IPR017927">
    <property type="entry name" value="FAD-bd_FR_type"/>
</dbReference>
<feature type="transmembrane region" description="Helical" evidence="13">
    <location>
        <begin position="40"/>
        <end position="60"/>
    </location>
</feature>
<dbReference type="PANTHER" id="PTHR32361:SF24">
    <property type="entry name" value="REDUCTASE, PUTATIVE (AFU_ORTHOLOGUE AFUA_3G10820)-RELATED"/>
    <property type="match status" value="1"/>
</dbReference>
<dbReference type="Proteomes" id="UP000053328">
    <property type="component" value="Unassembled WGS sequence"/>
</dbReference>
<dbReference type="GO" id="GO:0005886">
    <property type="term" value="C:plasma membrane"/>
    <property type="evidence" value="ECO:0007669"/>
    <property type="project" value="UniProtKB-SubCell"/>
</dbReference>
<gene>
    <name evidence="15" type="ORF">PV08_05541</name>
</gene>
<dbReference type="OrthoDB" id="4494341at2759"/>
<dbReference type="AlphaFoldDB" id="A0A0D2BAB3"/>
<keyword evidence="9" id="KW-0560">Oxidoreductase</keyword>
<proteinExistence type="inferred from homology"/>
<keyword evidence="6 13" id="KW-0812">Transmembrane</keyword>
<evidence type="ECO:0000256" key="3">
    <source>
        <dbReference type="ARBA" id="ARBA00012668"/>
    </source>
</evidence>
<feature type="domain" description="FAD-binding FR-type" evidence="14">
    <location>
        <begin position="308"/>
        <end position="453"/>
    </location>
</feature>
<evidence type="ECO:0000259" key="14">
    <source>
        <dbReference type="PROSITE" id="PS51384"/>
    </source>
</evidence>
<dbReference type="InterPro" id="IPR039261">
    <property type="entry name" value="FNR_nucleotide-bd"/>
</dbReference>
<keyword evidence="5" id="KW-1003">Cell membrane</keyword>
<dbReference type="InterPro" id="IPR051410">
    <property type="entry name" value="Ferric/Cupric_Reductase"/>
</dbReference>
<dbReference type="STRING" id="91928.A0A0D2BAB3"/>
<dbReference type="GO" id="GO:0052851">
    <property type="term" value="F:ferric-chelate reductase (NADPH) activity"/>
    <property type="evidence" value="ECO:0007669"/>
    <property type="project" value="UniProtKB-EC"/>
</dbReference>
<sequence length="607" mass="67736">MASTTASAAYVSAGNGTQGSSQYQNAGAQEHLAHLNKILAWNYLWALLGVAGVAFVYATFRRIDTHVRHLASMNRPAALRYFSKPSSTLSLIKSHLLYAPLLHHRRAGELKVSKRISFGTVPTRLQAVFIFLLLATNVFACVWNIPWPAPELQVLPVLRDRFGSLSVVNLIPIVVLSTVKNPLIWLLDISYDTFNLLHRWLGRISILQGIAHVICYLIAKVKTAGWAGVGKSVQAKFIYSGLIAAIAFTVILLQSPKVLRGLSYEFFLHFHIVLVILMCVFLWIHLDVKTLPQRHQLLGFIILWAVFRAWRFATLLYRSFGSSVCKAKVEAMPGGAVKLHITSPRPWQYRPGQSLFLTIPSVGLWTAHPFSVAWSGSEETISRSDSTRTFNEKAPIVQRKEVEVDARGDRTMSLVIKKHRGLTRKLWDRAGKAEGHLTVNAYIEGPYGHEQSLSSYGTVMLFAGGVGITHQLPYVRELVEGYSHGTVAAQRVTLVWVIRTADCLDWIRPWMHEVLNMEGRREVLKILVYVTQEGLTQSVRSPSETVRMSRGRPDVLSLMAQEVEQKMGCVGVSVCAGGGLADEVRRSSRVLLGQGANLDFMEETFGW</sequence>
<dbReference type="GO" id="GO:0015677">
    <property type="term" value="P:copper ion import"/>
    <property type="evidence" value="ECO:0007669"/>
    <property type="project" value="TreeGrafter"/>
</dbReference>
<dbReference type="HOGENOM" id="CLU_010365_3_1_1"/>
<dbReference type="InterPro" id="IPR017938">
    <property type="entry name" value="Riboflavin_synthase-like_b-brl"/>
</dbReference>
<comment type="similarity">
    <text evidence="2">Belongs to the ferric reductase (FRE) family.</text>
</comment>
<evidence type="ECO:0000256" key="5">
    <source>
        <dbReference type="ARBA" id="ARBA00022475"/>
    </source>
</evidence>
<evidence type="ECO:0000256" key="13">
    <source>
        <dbReference type="SAM" id="Phobius"/>
    </source>
</evidence>
<dbReference type="Pfam" id="PF08022">
    <property type="entry name" value="FAD_binding_8"/>
    <property type="match status" value="1"/>
</dbReference>
<reference evidence="15 16" key="1">
    <citation type="submission" date="2015-01" db="EMBL/GenBank/DDBJ databases">
        <title>The Genome Sequence of Exophiala spinifera CBS89968.</title>
        <authorList>
            <consortium name="The Broad Institute Genomics Platform"/>
            <person name="Cuomo C."/>
            <person name="de Hoog S."/>
            <person name="Gorbushina A."/>
            <person name="Stielow B."/>
            <person name="Teixiera M."/>
            <person name="Abouelleil A."/>
            <person name="Chapman S.B."/>
            <person name="Priest M."/>
            <person name="Young S.K."/>
            <person name="Wortman J."/>
            <person name="Nusbaum C."/>
            <person name="Birren B."/>
        </authorList>
    </citation>
    <scope>NUCLEOTIDE SEQUENCE [LARGE SCALE GENOMIC DNA]</scope>
    <source>
        <strain evidence="15 16">CBS 89968</strain>
    </source>
</reference>